<gene>
    <name evidence="5" type="primary">recX</name>
    <name evidence="10" type="ORF">CSC65_11200</name>
</gene>
<evidence type="ECO:0000259" key="8">
    <source>
        <dbReference type="Pfam" id="PF21981"/>
    </source>
</evidence>
<keyword evidence="11" id="KW-1185">Reference proteome</keyword>
<feature type="domain" description="RecX second three-helical" evidence="7">
    <location>
        <begin position="90"/>
        <end position="130"/>
    </location>
</feature>
<evidence type="ECO:0000313" key="11">
    <source>
        <dbReference type="Proteomes" id="UP000788419"/>
    </source>
</evidence>
<dbReference type="PANTHER" id="PTHR33602:SF1">
    <property type="entry name" value="REGULATORY PROTEIN RECX FAMILY PROTEIN"/>
    <property type="match status" value="1"/>
</dbReference>
<evidence type="ECO:0000259" key="7">
    <source>
        <dbReference type="Pfam" id="PF02631"/>
    </source>
</evidence>
<evidence type="ECO:0000256" key="5">
    <source>
        <dbReference type="HAMAP-Rule" id="MF_01114"/>
    </source>
</evidence>
<sequence>MTQHSNDDSPQDHRPQDDEGQVGAAEASAPAGSTRRRKRPEPTPVQRALGLLVRREHSRKELTRKLAARGVDAGEAAAAVERLAGEGWQDDRRFAESLVRGRALGGYGPFYIRAELGTHGLGAEAVAAALDSYEGDWAANARDLVRRRFGPAGPGDLQQRRKAADLLARRGFDGDSIRAATRWDPDD</sequence>
<feature type="region of interest" description="Disordered" evidence="6">
    <location>
        <begin position="1"/>
        <end position="56"/>
    </location>
</feature>
<evidence type="ECO:0000256" key="3">
    <source>
        <dbReference type="ARBA" id="ARBA00018111"/>
    </source>
</evidence>
<protein>
    <recommendedName>
        <fullName evidence="3 5">Regulatory protein RecX</fullName>
    </recommendedName>
</protein>
<dbReference type="InterPro" id="IPR053926">
    <property type="entry name" value="RecX_HTH_1st"/>
</dbReference>
<dbReference type="HAMAP" id="MF_01114">
    <property type="entry name" value="RecX"/>
    <property type="match status" value="1"/>
</dbReference>
<evidence type="ECO:0000256" key="2">
    <source>
        <dbReference type="ARBA" id="ARBA00009695"/>
    </source>
</evidence>
<feature type="domain" description="RecX first three-helical" evidence="9">
    <location>
        <begin position="46"/>
        <end position="83"/>
    </location>
</feature>
<dbReference type="InterPro" id="IPR053925">
    <property type="entry name" value="RecX_HTH_3rd"/>
</dbReference>
<evidence type="ECO:0000256" key="1">
    <source>
        <dbReference type="ARBA" id="ARBA00004496"/>
    </source>
</evidence>
<feature type="domain" description="RecX third three-helical" evidence="8">
    <location>
        <begin position="139"/>
        <end position="180"/>
    </location>
</feature>
<dbReference type="Gene3D" id="1.10.10.10">
    <property type="entry name" value="Winged helix-like DNA-binding domain superfamily/Winged helix DNA-binding domain"/>
    <property type="match status" value="3"/>
</dbReference>
<dbReference type="Pfam" id="PF02631">
    <property type="entry name" value="RecX_HTH2"/>
    <property type="match status" value="1"/>
</dbReference>
<dbReference type="EMBL" id="PDWN01000010">
    <property type="protein sequence ID" value="KAF1693838.1"/>
    <property type="molecule type" value="Genomic_DNA"/>
</dbReference>
<accession>A0ABQ6Z6M2</accession>
<dbReference type="PANTHER" id="PTHR33602">
    <property type="entry name" value="REGULATORY PROTEIN RECX FAMILY PROTEIN"/>
    <property type="match status" value="1"/>
</dbReference>
<dbReference type="NCBIfam" id="NF001054">
    <property type="entry name" value="PRK00117.2-1"/>
    <property type="match status" value="1"/>
</dbReference>
<evidence type="ECO:0000256" key="4">
    <source>
        <dbReference type="ARBA" id="ARBA00022490"/>
    </source>
</evidence>
<evidence type="ECO:0000259" key="9">
    <source>
        <dbReference type="Pfam" id="PF21982"/>
    </source>
</evidence>
<dbReference type="RefSeq" id="WP_162410681.1">
    <property type="nucleotide sequence ID" value="NZ_CP093331.1"/>
</dbReference>
<keyword evidence="4 5" id="KW-0963">Cytoplasm</keyword>
<dbReference type="InterPro" id="IPR053924">
    <property type="entry name" value="RecX_HTH_2nd"/>
</dbReference>
<proteinExistence type="inferred from homology"/>
<evidence type="ECO:0000313" key="10">
    <source>
        <dbReference type="EMBL" id="KAF1693838.1"/>
    </source>
</evidence>
<dbReference type="Pfam" id="PF21982">
    <property type="entry name" value="RecX_HTH1"/>
    <property type="match status" value="1"/>
</dbReference>
<evidence type="ECO:0000256" key="6">
    <source>
        <dbReference type="SAM" id="MobiDB-lite"/>
    </source>
</evidence>
<comment type="function">
    <text evidence="5">Modulates RecA activity.</text>
</comment>
<dbReference type="Proteomes" id="UP000788419">
    <property type="component" value="Unassembled WGS sequence"/>
</dbReference>
<dbReference type="InterPro" id="IPR036388">
    <property type="entry name" value="WH-like_DNA-bd_sf"/>
</dbReference>
<comment type="caution">
    <text evidence="10">The sequence shown here is derived from an EMBL/GenBank/DDBJ whole genome shotgun (WGS) entry which is preliminary data.</text>
</comment>
<comment type="similarity">
    <text evidence="2 5">Belongs to the RecX family.</text>
</comment>
<dbReference type="Pfam" id="PF21981">
    <property type="entry name" value="RecX_HTH3"/>
    <property type="match status" value="1"/>
</dbReference>
<name>A0ABQ6Z6M2_9GAMM</name>
<reference evidence="10 11" key="1">
    <citation type="submission" date="2017-10" db="EMBL/GenBank/DDBJ databases">
        <title>Whole genome sequencing of members of genus Pseudoxanthomonas.</title>
        <authorList>
            <person name="Kumar S."/>
            <person name="Bansal K."/>
            <person name="Kaur A."/>
            <person name="Patil P."/>
            <person name="Sharma S."/>
            <person name="Patil P.B."/>
        </authorList>
    </citation>
    <scope>NUCLEOTIDE SEQUENCE [LARGE SCALE GENOMIC DNA]</scope>
    <source>
        <strain evidence="10 11">DSM 17801</strain>
    </source>
</reference>
<dbReference type="InterPro" id="IPR003783">
    <property type="entry name" value="Regulatory_RecX"/>
</dbReference>
<comment type="subcellular location">
    <subcellularLocation>
        <location evidence="1 5">Cytoplasm</location>
    </subcellularLocation>
</comment>
<feature type="compositionally biased region" description="Basic and acidic residues" evidence="6">
    <location>
        <begin position="1"/>
        <end position="17"/>
    </location>
</feature>
<organism evidence="10 11">
    <name type="scientific">Pseudoxanthomonas daejeonensis</name>
    <dbReference type="NCBI Taxonomy" id="266062"/>
    <lineage>
        <taxon>Bacteria</taxon>
        <taxon>Pseudomonadati</taxon>
        <taxon>Pseudomonadota</taxon>
        <taxon>Gammaproteobacteria</taxon>
        <taxon>Lysobacterales</taxon>
        <taxon>Lysobacteraceae</taxon>
        <taxon>Pseudoxanthomonas</taxon>
    </lineage>
</organism>